<feature type="compositionally biased region" description="Basic and acidic residues" evidence="1">
    <location>
        <begin position="84"/>
        <end position="94"/>
    </location>
</feature>
<evidence type="ECO:0000313" key="3">
    <source>
        <dbReference type="Proteomes" id="UP000287651"/>
    </source>
</evidence>
<reference evidence="2 3" key="1">
    <citation type="journal article" date="2014" name="Agronomy (Basel)">
        <title>A Draft Genome Sequence for Ensete ventricosum, the Drought-Tolerant Tree Against Hunger.</title>
        <authorList>
            <person name="Harrison J."/>
            <person name="Moore K.A."/>
            <person name="Paszkiewicz K."/>
            <person name="Jones T."/>
            <person name="Grant M."/>
            <person name="Ambacheew D."/>
            <person name="Muzemil S."/>
            <person name="Studholme D.J."/>
        </authorList>
    </citation>
    <scope>NUCLEOTIDE SEQUENCE [LARGE SCALE GENOMIC DNA]</scope>
</reference>
<dbReference type="AlphaFoldDB" id="A0A426YI29"/>
<gene>
    <name evidence="2" type="ORF">B296_00051140</name>
</gene>
<organism evidence="2 3">
    <name type="scientific">Ensete ventricosum</name>
    <name type="common">Abyssinian banana</name>
    <name type="synonym">Musa ensete</name>
    <dbReference type="NCBI Taxonomy" id="4639"/>
    <lineage>
        <taxon>Eukaryota</taxon>
        <taxon>Viridiplantae</taxon>
        <taxon>Streptophyta</taxon>
        <taxon>Embryophyta</taxon>
        <taxon>Tracheophyta</taxon>
        <taxon>Spermatophyta</taxon>
        <taxon>Magnoliopsida</taxon>
        <taxon>Liliopsida</taxon>
        <taxon>Zingiberales</taxon>
        <taxon>Musaceae</taxon>
        <taxon>Ensete</taxon>
    </lineage>
</organism>
<dbReference type="Proteomes" id="UP000287651">
    <property type="component" value="Unassembled WGS sequence"/>
</dbReference>
<evidence type="ECO:0000313" key="2">
    <source>
        <dbReference type="EMBL" id="RRT51388.1"/>
    </source>
</evidence>
<evidence type="ECO:0000256" key="1">
    <source>
        <dbReference type="SAM" id="MobiDB-lite"/>
    </source>
</evidence>
<proteinExistence type="predicted"/>
<name>A0A426YI29_ENSVE</name>
<accession>A0A426YI29</accession>
<sequence>MKSVLVYKQIFFEKEEYWVIYHKVYETIENRGATLAHYFTKKQSFPYRSIPPISSGTYQSGKLTVREPPATGQYRQSRPSAVDFGHRRSIEGEKGKKKKKKEEEKKKEERIPRAVLAHVPSLPVGRPRTAATLACGSLASCRRPHSRFFSRAGRKIEAMDNEHE</sequence>
<dbReference type="EMBL" id="AMZH03012249">
    <property type="protein sequence ID" value="RRT51388.1"/>
    <property type="molecule type" value="Genomic_DNA"/>
</dbReference>
<protein>
    <submittedName>
        <fullName evidence="2">Uncharacterized protein</fullName>
    </submittedName>
</protein>
<comment type="caution">
    <text evidence="2">The sequence shown here is derived from an EMBL/GenBank/DDBJ whole genome shotgun (WGS) entry which is preliminary data.</text>
</comment>
<feature type="compositionally biased region" description="Basic and acidic residues" evidence="1">
    <location>
        <begin position="101"/>
        <end position="112"/>
    </location>
</feature>
<feature type="region of interest" description="Disordered" evidence="1">
    <location>
        <begin position="58"/>
        <end position="114"/>
    </location>
</feature>